<comment type="caution">
    <text evidence="1">The sequence shown here is derived from an EMBL/GenBank/DDBJ whole genome shotgun (WGS) entry which is preliminary data.</text>
</comment>
<proteinExistence type="predicted"/>
<dbReference type="Proteomes" id="UP001151760">
    <property type="component" value="Unassembled WGS sequence"/>
</dbReference>
<dbReference type="EMBL" id="BQNB010014184">
    <property type="protein sequence ID" value="GJT25048.1"/>
    <property type="molecule type" value="Genomic_DNA"/>
</dbReference>
<gene>
    <name evidence="1" type="ORF">Tco_0894985</name>
</gene>
<evidence type="ECO:0000313" key="1">
    <source>
        <dbReference type="EMBL" id="GJT25048.1"/>
    </source>
</evidence>
<organism evidence="1 2">
    <name type="scientific">Tanacetum coccineum</name>
    <dbReference type="NCBI Taxonomy" id="301880"/>
    <lineage>
        <taxon>Eukaryota</taxon>
        <taxon>Viridiplantae</taxon>
        <taxon>Streptophyta</taxon>
        <taxon>Embryophyta</taxon>
        <taxon>Tracheophyta</taxon>
        <taxon>Spermatophyta</taxon>
        <taxon>Magnoliopsida</taxon>
        <taxon>eudicotyledons</taxon>
        <taxon>Gunneridae</taxon>
        <taxon>Pentapetalae</taxon>
        <taxon>asterids</taxon>
        <taxon>campanulids</taxon>
        <taxon>Asterales</taxon>
        <taxon>Asteraceae</taxon>
        <taxon>Asteroideae</taxon>
        <taxon>Anthemideae</taxon>
        <taxon>Anthemidinae</taxon>
        <taxon>Tanacetum</taxon>
    </lineage>
</organism>
<name>A0ABQ5CGJ3_9ASTR</name>
<reference evidence="1" key="1">
    <citation type="journal article" date="2022" name="Int. J. Mol. Sci.">
        <title>Draft Genome of Tanacetum Coccineum: Genomic Comparison of Closely Related Tanacetum-Family Plants.</title>
        <authorList>
            <person name="Yamashiro T."/>
            <person name="Shiraishi A."/>
            <person name="Nakayama K."/>
            <person name="Satake H."/>
        </authorList>
    </citation>
    <scope>NUCLEOTIDE SEQUENCE</scope>
</reference>
<keyword evidence="2" id="KW-1185">Reference proteome</keyword>
<accession>A0ABQ5CGJ3</accession>
<evidence type="ECO:0000313" key="2">
    <source>
        <dbReference type="Proteomes" id="UP001151760"/>
    </source>
</evidence>
<sequence length="79" mass="8951">MPDTPYSRGSIRRIKLPGVGSMLESSGIFADWLPRMADSLFWMQRIGLRSCYIECRPSRDEYSIISLAGIHISTTKAKE</sequence>
<protein>
    <submittedName>
        <fullName evidence="1">Uncharacterized protein</fullName>
    </submittedName>
</protein>
<reference evidence="1" key="2">
    <citation type="submission" date="2022-01" db="EMBL/GenBank/DDBJ databases">
        <authorList>
            <person name="Yamashiro T."/>
            <person name="Shiraishi A."/>
            <person name="Satake H."/>
            <person name="Nakayama K."/>
        </authorList>
    </citation>
    <scope>NUCLEOTIDE SEQUENCE</scope>
</reference>